<dbReference type="RefSeq" id="WP_356959198.1">
    <property type="nucleotide sequence ID" value="NZ_JBEYBD010000025.1"/>
</dbReference>
<name>A0ABV2X0M2_9NOCA</name>
<evidence type="ECO:0000313" key="2">
    <source>
        <dbReference type="Proteomes" id="UP001550628"/>
    </source>
</evidence>
<proteinExistence type="predicted"/>
<dbReference type="Gene3D" id="3.10.450.50">
    <property type="match status" value="1"/>
</dbReference>
<organism evidence="1 2">
    <name type="scientific">Nocardia rhamnosiphila</name>
    <dbReference type="NCBI Taxonomy" id="426716"/>
    <lineage>
        <taxon>Bacteria</taxon>
        <taxon>Bacillati</taxon>
        <taxon>Actinomycetota</taxon>
        <taxon>Actinomycetes</taxon>
        <taxon>Mycobacteriales</taxon>
        <taxon>Nocardiaceae</taxon>
        <taxon>Nocardia</taxon>
    </lineage>
</organism>
<dbReference type="EMBL" id="JBEYBF010000043">
    <property type="protein sequence ID" value="MEU1956691.1"/>
    <property type="molecule type" value="Genomic_DNA"/>
</dbReference>
<protein>
    <recommendedName>
        <fullName evidence="3">SnoaL-like domain-containing protein</fullName>
    </recommendedName>
</protein>
<sequence length="78" mass="8810">MDNGDAWYATEGTAVAHSRFYITELVRRRTGESMLLRFFYTDRLVRTGAGWLFAERVLNPLHVGPYDLSGPFHSSSAA</sequence>
<accession>A0ABV2X0M2</accession>
<gene>
    <name evidence="1" type="ORF">ABZ510_33180</name>
</gene>
<keyword evidence="2" id="KW-1185">Reference proteome</keyword>
<dbReference type="InterPro" id="IPR032710">
    <property type="entry name" value="NTF2-like_dom_sf"/>
</dbReference>
<evidence type="ECO:0000313" key="1">
    <source>
        <dbReference type="EMBL" id="MEU1956691.1"/>
    </source>
</evidence>
<comment type="caution">
    <text evidence="1">The sequence shown here is derived from an EMBL/GenBank/DDBJ whole genome shotgun (WGS) entry which is preliminary data.</text>
</comment>
<reference evidence="1 2" key="1">
    <citation type="submission" date="2024-06" db="EMBL/GenBank/DDBJ databases">
        <title>The Natural Products Discovery Center: Release of the First 8490 Sequenced Strains for Exploring Actinobacteria Biosynthetic Diversity.</title>
        <authorList>
            <person name="Kalkreuter E."/>
            <person name="Kautsar S.A."/>
            <person name="Yang D."/>
            <person name="Bader C.D."/>
            <person name="Teijaro C.N."/>
            <person name="Fluegel L."/>
            <person name="Davis C.M."/>
            <person name="Simpson J.R."/>
            <person name="Lauterbach L."/>
            <person name="Steele A.D."/>
            <person name="Gui C."/>
            <person name="Meng S."/>
            <person name="Li G."/>
            <person name="Viehrig K."/>
            <person name="Ye F."/>
            <person name="Su P."/>
            <person name="Kiefer A.F."/>
            <person name="Nichols A."/>
            <person name="Cepeda A.J."/>
            <person name="Yan W."/>
            <person name="Fan B."/>
            <person name="Jiang Y."/>
            <person name="Adhikari A."/>
            <person name="Zheng C.-J."/>
            <person name="Schuster L."/>
            <person name="Cowan T.M."/>
            <person name="Smanski M.J."/>
            <person name="Chevrette M.G."/>
            <person name="De Carvalho L.P.S."/>
            <person name="Shen B."/>
        </authorList>
    </citation>
    <scope>NUCLEOTIDE SEQUENCE [LARGE SCALE GENOMIC DNA]</scope>
    <source>
        <strain evidence="1 2">NPDC019708</strain>
    </source>
</reference>
<dbReference type="SUPFAM" id="SSF54427">
    <property type="entry name" value="NTF2-like"/>
    <property type="match status" value="1"/>
</dbReference>
<evidence type="ECO:0008006" key="3">
    <source>
        <dbReference type="Google" id="ProtNLM"/>
    </source>
</evidence>
<dbReference type="Proteomes" id="UP001550628">
    <property type="component" value="Unassembled WGS sequence"/>
</dbReference>